<comment type="subcellular location">
    <subcellularLocation>
        <location evidence="1">Nucleus</location>
        <location evidence="1">Nucleolus</location>
    </subcellularLocation>
</comment>
<dbReference type="GO" id="GO:0005730">
    <property type="term" value="C:nucleolus"/>
    <property type="evidence" value="ECO:0007669"/>
    <property type="project" value="UniProtKB-SubCell"/>
</dbReference>
<comment type="caution">
    <text evidence="7">The sequence shown here is derived from an EMBL/GenBank/DDBJ whole genome shotgun (WGS) entry which is preliminary data.</text>
</comment>
<keyword evidence="3" id="KW-0240">DNA-directed RNA polymerase</keyword>
<keyword evidence="4" id="KW-0804">Transcription</keyword>
<dbReference type="InterPro" id="IPR009668">
    <property type="entry name" value="RNA_pol-assoc_fac_A49-like"/>
</dbReference>
<feature type="region of interest" description="Disordered" evidence="6">
    <location>
        <begin position="1"/>
        <end position="25"/>
    </location>
</feature>
<dbReference type="EMBL" id="WHUW01000016">
    <property type="protein sequence ID" value="KAF8438435.1"/>
    <property type="molecule type" value="Genomic_DNA"/>
</dbReference>
<gene>
    <name evidence="7" type="ORF">L210DRAFT_3404171</name>
</gene>
<evidence type="ECO:0000256" key="2">
    <source>
        <dbReference type="ARBA" id="ARBA00009430"/>
    </source>
</evidence>
<dbReference type="GO" id="GO:0000428">
    <property type="term" value="C:DNA-directed RNA polymerase complex"/>
    <property type="evidence" value="ECO:0007669"/>
    <property type="project" value="UniProtKB-KW"/>
</dbReference>
<keyword evidence="5" id="KW-0539">Nucleus</keyword>
<evidence type="ECO:0000256" key="1">
    <source>
        <dbReference type="ARBA" id="ARBA00004604"/>
    </source>
</evidence>
<reference evidence="7" key="2">
    <citation type="journal article" date="2020" name="Nat. Commun.">
        <title>Large-scale genome sequencing of mycorrhizal fungi provides insights into the early evolution of symbiotic traits.</title>
        <authorList>
            <person name="Miyauchi S."/>
            <person name="Kiss E."/>
            <person name="Kuo A."/>
            <person name="Drula E."/>
            <person name="Kohler A."/>
            <person name="Sanchez-Garcia M."/>
            <person name="Morin E."/>
            <person name="Andreopoulos B."/>
            <person name="Barry K.W."/>
            <person name="Bonito G."/>
            <person name="Buee M."/>
            <person name="Carver A."/>
            <person name="Chen C."/>
            <person name="Cichocki N."/>
            <person name="Clum A."/>
            <person name="Culley D."/>
            <person name="Crous P.W."/>
            <person name="Fauchery L."/>
            <person name="Girlanda M."/>
            <person name="Hayes R.D."/>
            <person name="Keri Z."/>
            <person name="LaButti K."/>
            <person name="Lipzen A."/>
            <person name="Lombard V."/>
            <person name="Magnuson J."/>
            <person name="Maillard F."/>
            <person name="Murat C."/>
            <person name="Nolan M."/>
            <person name="Ohm R.A."/>
            <person name="Pangilinan J."/>
            <person name="Pereira M.F."/>
            <person name="Perotto S."/>
            <person name="Peter M."/>
            <person name="Pfister S."/>
            <person name="Riley R."/>
            <person name="Sitrit Y."/>
            <person name="Stielow J.B."/>
            <person name="Szollosi G."/>
            <person name="Zifcakova L."/>
            <person name="Stursova M."/>
            <person name="Spatafora J.W."/>
            <person name="Tedersoo L."/>
            <person name="Vaario L.M."/>
            <person name="Yamada A."/>
            <person name="Yan M."/>
            <person name="Wang P."/>
            <person name="Xu J."/>
            <person name="Bruns T."/>
            <person name="Baldrian P."/>
            <person name="Vilgalys R."/>
            <person name="Dunand C."/>
            <person name="Henrissat B."/>
            <person name="Grigoriev I.V."/>
            <person name="Hibbett D."/>
            <person name="Nagy L.G."/>
            <person name="Martin F.M."/>
        </authorList>
    </citation>
    <scope>NUCLEOTIDE SEQUENCE</scope>
    <source>
        <strain evidence="7">BED1</strain>
    </source>
</reference>
<organism evidence="7 8">
    <name type="scientific">Boletus edulis BED1</name>
    <dbReference type="NCBI Taxonomy" id="1328754"/>
    <lineage>
        <taxon>Eukaryota</taxon>
        <taxon>Fungi</taxon>
        <taxon>Dikarya</taxon>
        <taxon>Basidiomycota</taxon>
        <taxon>Agaricomycotina</taxon>
        <taxon>Agaricomycetes</taxon>
        <taxon>Agaricomycetidae</taxon>
        <taxon>Boletales</taxon>
        <taxon>Boletineae</taxon>
        <taxon>Boletaceae</taxon>
        <taxon>Boletoideae</taxon>
        <taxon>Boletus</taxon>
    </lineage>
</organism>
<dbReference type="AlphaFoldDB" id="A0AAD4BRM4"/>
<dbReference type="PANTHER" id="PTHR14440">
    <property type="entry name" value="DNA-DIRECTED RNA POLYMERASE I SUBUNIT RPA49"/>
    <property type="match status" value="1"/>
</dbReference>
<dbReference type="GO" id="GO:0006351">
    <property type="term" value="P:DNA-templated transcription"/>
    <property type="evidence" value="ECO:0007669"/>
    <property type="project" value="InterPro"/>
</dbReference>
<dbReference type="GO" id="GO:0003677">
    <property type="term" value="F:DNA binding"/>
    <property type="evidence" value="ECO:0007669"/>
    <property type="project" value="InterPro"/>
</dbReference>
<proteinExistence type="inferred from homology"/>
<protein>
    <submittedName>
        <fullName evidence="7">RNA polymerase I associated factor, A49-like protein</fullName>
    </submittedName>
</protein>
<dbReference type="Proteomes" id="UP001194468">
    <property type="component" value="Unassembled WGS sequence"/>
</dbReference>
<dbReference type="Pfam" id="PF06870">
    <property type="entry name" value="RNA_pol_I_A49"/>
    <property type="match status" value="1"/>
</dbReference>
<name>A0AAD4BRM4_BOLED</name>
<feature type="region of interest" description="Disordered" evidence="6">
    <location>
        <begin position="186"/>
        <end position="208"/>
    </location>
</feature>
<evidence type="ECO:0000256" key="3">
    <source>
        <dbReference type="ARBA" id="ARBA00022478"/>
    </source>
</evidence>
<reference evidence="7" key="1">
    <citation type="submission" date="2019-10" db="EMBL/GenBank/DDBJ databases">
        <authorList>
            <consortium name="DOE Joint Genome Institute"/>
            <person name="Kuo A."/>
            <person name="Miyauchi S."/>
            <person name="Kiss E."/>
            <person name="Drula E."/>
            <person name="Kohler A."/>
            <person name="Sanchez-Garcia M."/>
            <person name="Andreopoulos B."/>
            <person name="Barry K.W."/>
            <person name="Bonito G."/>
            <person name="Buee M."/>
            <person name="Carver A."/>
            <person name="Chen C."/>
            <person name="Cichocki N."/>
            <person name="Clum A."/>
            <person name="Culley D."/>
            <person name="Crous P.W."/>
            <person name="Fauchery L."/>
            <person name="Girlanda M."/>
            <person name="Hayes R."/>
            <person name="Keri Z."/>
            <person name="LaButti K."/>
            <person name="Lipzen A."/>
            <person name="Lombard V."/>
            <person name="Magnuson J."/>
            <person name="Maillard F."/>
            <person name="Morin E."/>
            <person name="Murat C."/>
            <person name="Nolan M."/>
            <person name="Ohm R."/>
            <person name="Pangilinan J."/>
            <person name="Pereira M."/>
            <person name="Perotto S."/>
            <person name="Peter M."/>
            <person name="Riley R."/>
            <person name="Sitrit Y."/>
            <person name="Stielow B."/>
            <person name="Szollosi G."/>
            <person name="Zifcakova L."/>
            <person name="Stursova M."/>
            <person name="Spatafora J.W."/>
            <person name="Tedersoo L."/>
            <person name="Vaario L.-M."/>
            <person name="Yamada A."/>
            <person name="Yan M."/>
            <person name="Wang P."/>
            <person name="Xu J."/>
            <person name="Bruns T."/>
            <person name="Baldrian P."/>
            <person name="Vilgalys R."/>
            <person name="Henrissat B."/>
            <person name="Grigoriev I.V."/>
            <person name="Hibbett D."/>
            <person name="Nagy L.G."/>
            <person name="Martin F.M."/>
        </authorList>
    </citation>
    <scope>NUCLEOTIDE SEQUENCE</scope>
    <source>
        <strain evidence="7">BED1</strain>
    </source>
</reference>
<comment type="similarity">
    <text evidence="2">Belongs to the eukaryotic RPA49/POLR1E RNA polymerase subunit family.</text>
</comment>
<evidence type="ECO:0000256" key="6">
    <source>
        <dbReference type="SAM" id="MobiDB-lite"/>
    </source>
</evidence>
<evidence type="ECO:0000256" key="5">
    <source>
        <dbReference type="ARBA" id="ARBA00023242"/>
    </source>
</evidence>
<evidence type="ECO:0000313" key="7">
    <source>
        <dbReference type="EMBL" id="KAF8438435.1"/>
    </source>
</evidence>
<sequence length="424" mass="46941">MATASTSKKRKRDDNEDKISFALSSQPKSQLGPVLVNFPAVKAPKSTAFDCYQTEKASVDEDTQFAALPTLVAGETDAVDFFSSSESRRASVGSRYFVAVHNKRTKTTTIREAPLHILTHQVKALKSLKPAEVSTLQRLEARAALGESFGTKKAKQAIRAQERNKLDVSAMETVADHLQESIQRNTQALPSREEAQATADSSRLIPPYNPDAETPSEIYSLHSIIPEAEWKTLSPSAIIQVDSSKERTALLSYQRSNWINQHMDLVCASPSPSRTHVKTLMYISIMMAFRNITFRKFDKLIVYEKLSGVPSIIIDGLISRFTETPRGSTEPQSTSQTETLLLTHMFALCLRVDDYATDTTLIANDLSQKGPTINALFKSLGCKISKLTMHDLKRLGLPDSAGETKRAVLSTPLAFPKPRVKRRA</sequence>
<keyword evidence="8" id="KW-1185">Reference proteome</keyword>
<evidence type="ECO:0000256" key="4">
    <source>
        <dbReference type="ARBA" id="ARBA00023163"/>
    </source>
</evidence>
<accession>A0AAD4BRM4</accession>
<evidence type="ECO:0000313" key="8">
    <source>
        <dbReference type="Proteomes" id="UP001194468"/>
    </source>
</evidence>